<proteinExistence type="predicted"/>
<dbReference type="EMBL" id="MU394288">
    <property type="protein sequence ID" value="KAI6091133.1"/>
    <property type="molecule type" value="Genomic_DNA"/>
</dbReference>
<organism evidence="1 2">
    <name type="scientific">Hypoxylon rubiginosum</name>
    <dbReference type="NCBI Taxonomy" id="110542"/>
    <lineage>
        <taxon>Eukaryota</taxon>
        <taxon>Fungi</taxon>
        <taxon>Dikarya</taxon>
        <taxon>Ascomycota</taxon>
        <taxon>Pezizomycotina</taxon>
        <taxon>Sordariomycetes</taxon>
        <taxon>Xylariomycetidae</taxon>
        <taxon>Xylariales</taxon>
        <taxon>Hypoxylaceae</taxon>
        <taxon>Hypoxylon</taxon>
    </lineage>
</organism>
<sequence>MSSRILLLTGGTGLIGFRVLLSVLREGWTVRAAVRSASKADFLAKHPLIVAAVGTTNKLSFVEVPDICADNAYDEAVKGVTHIIHLASPIPSPELDLVTGIYEPNVKSIMTMLECAIKSPSLKKLIFTTSAYANTPFPPDASFTITPDSRVPNMSGPFDDMVTAYWASKVASLNALDLFVEKNKPSFDVVRIFPGWVFGRDDRALTLQDFHSGTNRVFLSLIIGEEPPLHRPSGTVHVYDTAKLHLLALEEGAPSSIGSTIPHVFNDAWGIVAKHFPKEVEEGILTKGTIPTITVPWDSSQTASHFNFVFRTWEDIVVDTTSQYLELLAKEPKP</sequence>
<evidence type="ECO:0000313" key="1">
    <source>
        <dbReference type="EMBL" id="KAI6091133.1"/>
    </source>
</evidence>
<evidence type="ECO:0000313" key="2">
    <source>
        <dbReference type="Proteomes" id="UP001497680"/>
    </source>
</evidence>
<dbReference type="Proteomes" id="UP001497680">
    <property type="component" value="Unassembled WGS sequence"/>
</dbReference>
<keyword evidence="2" id="KW-1185">Reference proteome</keyword>
<reference evidence="1 2" key="1">
    <citation type="journal article" date="2022" name="New Phytol.">
        <title>Ecological generalism drives hyperdiversity of secondary metabolite gene clusters in xylarialean endophytes.</title>
        <authorList>
            <person name="Franco M.E.E."/>
            <person name="Wisecaver J.H."/>
            <person name="Arnold A.E."/>
            <person name="Ju Y.M."/>
            <person name="Slot J.C."/>
            <person name="Ahrendt S."/>
            <person name="Moore L.P."/>
            <person name="Eastman K.E."/>
            <person name="Scott K."/>
            <person name="Konkel Z."/>
            <person name="Mondo S.J."/>
            <person name="Kuo A."/>
            <person name="Hayes R.D."/>
            <person name="Haridas S."/>
            <person name="Andreopoulos B."/>
            <person name="Riley R."/>
            <person name="LaButti K."/>
            <person name="Pangilinan J."/>
            <person name="Lipzen A."/>
            <person name="Amirebrahimi M."/>
            <person name="Yan J."/>
            <person name="Adam C."/>
            <person name="Keymanesh K."/>
            <person name="Ng V."/>
            <person name="Louie K."/>
            <person name="Northen T."/>
            <person name="Drula E."/>
            <person name="Henrissat B."/>
            <person name="Hsieh H.M."/>
            <person name="Youens-Clark K."/>
            <person name="Lutzoni F."/>
            <person name="Miadlikowska J."/>
            <person name="Eastwood D.C."/>
            <person name="Hamelin R.C."/>
            <person name="Grigoriev I.V."/>
            <person name="U'Ren J.M."/>
        </authorList>
    </citation>
    <scope>NUCLEOTIDE SEQUENCE [LARGE SCALE GENOMIC DNA]</scope>
    <source>
        <strain evidence="1 2">ER1909</strain>
    </source>
</reference>
<accession>A0ACC0DEX6</accession>
<protein>
    <submittedName>
        <fullName evidence="1">Cinnamoyl-CoA reductase</fullName>
    </submittedName>
</protein>
<gene>
    <name evidence="1" type="ORF">F4821DRAFT_281689</name>
</gene>
<comment type="caution">
    <text evidence="1">The sequence shown here is derived from an EMBL/GenBank/DDBJ whole genome shotgun (WGS) entry which is preliminary data.</text>
</comment>
<name>A0ACC0DEX6_9PEZI</name>